<accession>A0A8X6PEV9</accession>
<organism evidence="2 3">
    <name type="scientific">Nephila pilipes</name>
    <name type="common">Giant wood spider</name>
    <name type="synonym">Nephila maculata</name>
    <dbReference type="NCBI Taxonomy" id="299642"/>
    <lineage>
        <taxon>Eukaryota</taxon>
        <taxon>Metazoa</taxon>
        <taxon>Ecdysozoa</taxon>
        <taxon>Arthropoda</taxon>
        <taxon>Chelicerata</taxon>
        <taxon>Arachnida</taxon>
        <taxon>Araneae</taxon>
        <taxon>Araneomorphae</taxon>
        <taxon>Entelegynae</taxon>
        <taxon>Araneoidea</taxon>
        <taxon>Nephilidae</taxon>
        <taxon>Nephila</taxon>
    </lineage>
</organism>
<protein>
    <submittedName>
        <fullName evidence="2">Uncharacterized protein</fullName>
    </submittedName>
</protein>
<comment type="caution">
    <text evidence="2">The sequence shown here is derived from an EMBL/GenBank/DDBJ whole genome shotgun (WGS) entry which is preliminary data.</text>
</comment>
<feature type="compositionally biased region" description="Basic and acidic residues" evidence="1">
    <location>
        <begin position="85"/>
        <end position="103"/>
    </location>
</feature>
<evidence type="ECO:0000256" key="1">
    <source>
        <dbReference type="SAM" id="MobiDB-lite"/>
    </source>
</evidence>
<proteinExistence type="predicted"/>
<dbReference type="AlphaFoldDB" id="A0A8X6PEV9"/>
<dbReference type="Proteomes" id="UP000887013">
    <property type="component" value="Unassembled WGS sequence"/>
</dbReference>
<gene>
    <name evidence="2" type="ORF">NPIL_162521</name>
</gene>
<sequence length="103" mass="11620">MCNGTSFDAMDGRQKRIEKSSIDFKSFMNEGAEEERSFISTLIGVGAKKGMRGIGSIFTLGRKEGDLFHHNGTLMMKSVESSSDMMERGENNKKGKKEREKRY</sequence>
<dbReference type="EMBL" id="BMAW01019619">
    <property type="protein sequence ID" value="GFT64382.1"/>
    <property type="molecule type" value="Genomic_DNA"/>
</dbReference>
<evidence type="ECO:0000313" key="2">
    <source>
        <dbReference type="EMBL" id="GFT64382.1"/>
    </source>
</evidence>
<reference evidence="2" key="1">
    <citation type="submission" date="2020-08" db="EMBL/GenBank/DDBJ databases">
        <title>Multicomponent nature underlies the extraordinary mechanical properties of spider dragline silk.</title>
        <authorList>
            <person name="Kono N."/>
            <person name="Nakamura H."/>
            <person name="Mori M."/>
            <person name="Yoshida Y."/>
            <person name="Ohtoshi R."/>
            <person name="Malay A.D."/>
            <person name="Moran D.A.P."/>
            <person name="Tomita M."/>
            <person name="Numata K."/>
            <person name="Arakawa K."/>
        </authorList>
    </citation>
    <scope>NUCLEOTIDE SEQUENCE</scope>
</reference>
<keyword evidence="3" id="KW-1185">Reference proteome</keyword>
<feature type="region of interest" description="Disordered" evidence="1">
    <location>
        <begin position="78"/>
        <end position="103"/>
    </location>
</feature>
<evidence type="ECO:0000313" key="3">
    <source>
        <dbReference type="Proteomes" id="UP000887013"/>
    </source>
</evidence>
<name>A0A8X6PEV9_NEPPI</name>